<feature type="compositionally biased region" description="Low complexity" evidence="1">
    <location>
        <begin position="43"/>
        <end position="54"/>
    </location>
</feature>
<dbReference type="EMBL" id="KZ857430">
    <property type="protein sequence ID" value="RDX46106.1"/>
    <property type="molecule type" value="Genomic_DNA"/>
</dbReference>
<proteinExistence type="predicted"/>
<feature type="region of interest" description="Disordered" evidence="1">
    <location>
        <begin position="124"/>
        <end position="144"/>
    </location>
</feature>
<reference evidence="2 3" key="1">
    <citation type="journal article" date="2018" name="Biotechnol. Biofuels">
        <title>Integrative visual omics of the white-rot fungus Polyporus brumalis exposes the biotechnological potential of its oxidative enzymes for delignifying raw plant biomass.</title>
        <authorList>
            <person name="Miyauchi S."/>
            <person name="Rancon A."/>
            <person name="Drula E."/>
            <person name="Hage H."/>
            <person name="Chaduli D."/>
            <person name="Favel A."/>
            <person name="Grisel S."/>
            <person name="Henrissat B."/>
            <person name="Herpoel-Gimbert I."/>
            <person name="Ruiz-Duenas F.J."/>
            <person name="Chevret D."/>
            <person name="Hainaut M."/>
            <person name="Lin J."/>
            <person name="Wang M."/>
            <person name="Pangilinan J."/>
            <person name="Lipzen A."/>
            <person name="Lesage-Meessen L."/>
            <person name="Navarro D."/>
            <person name="Riley R."/>
            <person name="Grigoriev I.V."/>
            <person name="Zhou S."/>
            <person name="Raouche S."/>
            <person name="Rosso M.N."/>
        </authorList>
    </citation>
    <scope>NUCLEOTIDE SEQUENCE [LARGE SCALE GENOMIC DNA]</scope>
    <source>
        <strain evidence="2 3">BRFM 1820</strain>
    </source>
</reference>
<feature type="compositionally biased region" description="Basic residues" evidence="1">
    <location>
        <begin position="101"/>
        <end position="110"/>
    </location>
</feature>
<accession>A0A371D0N4</accession>
<protein>
    <submittedName>
        <fullName evidence="2">Uncharacterized protein</fullName>
    </submittedName>
</protein>
<dbReference type="AlphaFoldDB" id="A0A371D0N4"/>
<feature type="region of interest" description="Disordered" evidence="1">
    <location>
        <begin position="43"/>
        <end position="110"/>
    </location>
</feature>
<feature type="compositionally biased region" description="Basic and acidic residues" evidence="1">
    <location>
        <begin position="60"/>
        <end position="86"/>
    </location>
</feature>
<evidence type="ECO:0000313" key="2">
    <source>
        <dbReference type="EMBL" id="RDX46106.1"/>
    </source>
</evidence>
<sequence length="236" mass="25942">MTCKRAFGGPPAPFHYRDPSCAYLMGPLSVSLSLTTTTIVLRPSSSDSVHSSSVPAGSLERSRNAHLGSRDRRSRGVDRRAREVAKAWRRSKSSSGSSRAQHQHLHLVRSRKCEGPRMPLEFCSTSTSASSRSDRRPITSQEASPLHVAVLGGRPKSNQKSTIAPQIRCAWVSRDCGADAGCGMYIGLGRWPWGLAAYRDVRIRRPFCVSWACAFCLVLCATLATDRRRLRGLCAR</sequence>
<organism evidence="2 3">
    <name type="scientific">Lentinus brumalis</name>
    <dbReference type="NCBI Taxonomy" id="2498619"/>
    <lineage>
        <taxon>Eukaryota</taxon>
        <taxon>Fungi</taxon>
        <taxon>Dikarya</taxon>
        <taxon>Basidiomycota</taxon>
        <taxon>Agaricomycotina</taxon>
        <taxon>Agaricomycetes</taxon>
        <taxon>Polyporales</taxon>
        <taxon>Polyporaceae</taxon>
        <taxon>Lentinus</taxon>
    </lineage>
</organism>
<name>A0A371D0N4_9APHY</name>
<evidence type="ECO:0000313" key="3">
    <source>
        <dbReference type="Proteomes" id="UP000256964"/>
    </source>
</evidence>
<keyword evidence="3" id="KW-1185">Reference proteome</keyword>
<dbReference type="Proteomes" id="UP000256964">
    <property type="component" value="Unassembled WGS sequence"/>
</dbReference>
<evidence type="ECO:0000256" key="1">
    <source>
        <dbReference type="SAM" id="MobiDB-lite"/>
    </source>
</evidence>
<gene>
    <name evidence="2" type="ORF">OH76DRAFT_897858</name>
</gene>